<feature type="compositionally biased region" description="Basic and acidic residues" evidence="2">
    <location>
        <begin position="1197"/>
        <end position="1208"/>
    </location>
</feature>
<feature type="compositionally biased region" description="Basic residues" evidence="2">
    <location>
        <begin position="1500"/>
        <end position="1510"/>
    </location>
</feature>
<feature type="compositionally biased region" description="Basic and acidic residues" evidence="2">
    <location>
        <begin position="441"/>
        <end position="452"/>
    </location>
</feature>
<feature type="signal peptide" evidence="3">
    <location>
        <begin position="1"/>
        <end position="18"/>
    </location>
</feature>
<dbReference type="PROSITE" id="PS01186">
    <property type="entry name" value="EGF_2"/>
    <property type="match status" value="2"/>
</dbReference>
<feature type="region of interest" description="Disordered" evidence="2">
    <location>
        <begin position="1490"/>
        <end position="1510"/>
    </location>
</feature>
<feature type="compositionally biased region" description="Low complexity" evidence="2">
    <location>
        <begin position="1225"/>
        <end position="1237"/>
    </location>
</feature>
<feature type="compositionally biased region" description="Basic and acidic residues" evidence="2">
    <location>
        <begin position="602"/>
        <end position="626"/>
    </location>
</feature>
<feature type="compositionally biased region" description="Low complexity" evidence="2">
    <location>
        <begin position="1144"/>
        <end position="1157"/>
    </location>
</feature>
<protein>
    <recommendedName>
        <fullName evidence="4">EGF-like domain-containing protein</fullName>
    </recommendedName>
</protein>
<feature type="compositionally biased region" description="Polar residues" evidence="2">
    <location>
        <begin position="425"/>
        <end position="440"/>
    </location>
</feature>
<keyword evidence="1" id="KW-0245">EGF-like domain</keyword>
<keyword evidence="6" id="KW-1185">Reference proteome</keyword>
<dbReference type="Proteomes" id="UP001286313">
    <property type="component" value="Unassembled WGS sequence"/>
</dbReference>
<feature type="compositionally biased region" description="Basic and acidic residues" evidence="2">
    <location>
        <begin position="638"/>
        <end position="663"/>
    </location>
</feature>
<feature type="region of interest" description="Disordered" evidence="2">
    <location>
        <begin position="207"/>
        <end position="237"/>
    </location>
</feature>
<proteinExistence type="predicted"/>
<feature type="region of interest" description="Disordered" evidence="2">
    <location>
        <begin position="1062"/>
        <end position="1290"/>
    </location>
</feature>
<feature type="domain" description="EGF-like" evidence="4">
    <location>
        <begin position="1422"/>
        <end position="1458"/>
    </location>
</feature>
<evidence type="ECO:0000259" key="4">
    <source>
        <dbReference type="PROSITE" id="PS50026"/>
    </source>
</evidence>
<feature type="region of interest" description="Disordered" evidence="2">
    <location>
        <begin position="276"/>
        <end position="303"/>
    </location>
</feature>
<feature type="compositionally biased region" description="Basic and acidic residues" evidence="2">
    <location>
        <begin position="538"/>
        <end position="556"/>
    </location>
</feature>
<dbReference type="SMART" id="SM00181">
    <property type="entry name" value="EGF"/>
    <property type="match status" value="2"/>
</dbReference>
<feature type="chain" id="PRO_5042297715" description="EGF-like domain-containing protein" evidence="3">
    <location>
        <begin position="19"/>
        <end position="1510"/>
    </location>
</feature>
<sequence length="1510" mass="165417">MTVLGRITLALALSTITAAPGADHDVQQVQGPYVVKHEVGPLMEVTRNNKREAGGCVSCSVHGSGSTNYDGGYSTATYGTGGLPYPQSTSSRQEFRSEQQYVNGQPVYNLHHERRYQDGRLVHDRKVEEDEDDLGYPAGTGGYHGGQSSMTRSGSDSNSRYGQGSQYPQSGSHTSGYSSSSSQDRFSSNYQDEFKRMQEDLRRQMLSQTPHQPTHGGSHRSEQRSESRYINGKPVYEREEELNYQDGQLVMNRTEEHGPDDLGTEDVVRRYDSSGALITGSSSRGHHGNSQERDGHYSTSSRAPYPGYTYTATYPSYSSWQSWSSWSSGYPGSSSNQPSFNRVSDRHREETDRRYSSSYPSNSPTSGQHLAALPPPTGKMIIDIPLPTPSYRPSSGSSSTNHREEERRYSSSYPSNRPVSGSSSTTYRPISGSSSFTTHRSTSDRGVGDRHSSSHPSYRPSSTSSSTTYRREESQHSSSYPYHGSAPSTSTPSSLDVLPVRQDVSPPSVGTRTYHHTSGHSMRGESEEEQILRPTGGYRDEHYREYERRRNEERRSSSPRPSVVGTSSGGARTVTFDLSSPSSTSGSSFTDHLLQPNHSGRRHDTWDDDLQQRADDDYEHEEERVGIPEVINGPSHSSTDDVHHRDDFGGDEHDDSQRYDISPHVDGFSHTLPTVDNEIESGPGYVPNPEGEDTDSTEVHGGDDDESTDDRRTSNRRPFSSGLFTTTYRSQNSHSREDDRGTGHSPSRGREDDRGTGHSPSRGSDQHRSQTFSHDESRDTYPVVGSSRYHYNETNTRTSVAGGHQQHAAIPGQLPSTFSRKTEIRTMRRYVNGHLVGITTHERQFENGELVHENRTDYDRDEMARMDLGNIGNPQMDLTQGTYHPESYSQQHEVRTEKQFVNGEQVHEVNHERRYEDGALVFDNLIEKDEDDFERDGHDVRNMGLIPVNGGDSRQQVTQTHHHHRQQTSGREVIGGMTPNSQDHPVAEGPNYSSRRYESRQQQEYIDGQPVYNLHHERHYKDGSLVHENRTELTEEDLAEDGYHDDLHNILSGNTLITATQAPHHTGSHYGGSEERTSHSRSSHTQSSTSYGGQSSGQASGAYDDGYDFYGEDGGSYNRESEASSGSVSSSLLNSRGHGSGRATTTVLGGSGSLLTGFDSQRRSSFGDEEDSRESTSSHESHLTTHRGQASRRSGSSHHDTDSLRSESRVSQSSSSTGINQRPYSTSGSTGSRLLSGNHGSGRASTTILGESGSLADGSHSARGTSSQYDSESTYDSQRSMSQTRQSGGSGCLSCVLMGHTHDSSLGGAGARGVAGAGGGAGARGVAGAMGVAGAGGGAGAGGYSHRREMNVEEHYEDGKLLHGRHESREFEDGQLVHQQTRQYPDMPETQGSRAAGQGSRDSSHYSSSSYSSSSSGSSRVGSEVCSPNPCHNGGTCLPGVYSAICTCRFGFSGSKCDELECPRGYCRRGGTCSVEDGRHVCTCTTGYEGPRCQRSSSSRARRHTTRPLY</sequence>
<feature type="compositionally biased region" description="Low complexity" evidence="2">
    <location>
        <begin position="389"/>
        <end position="399"/>
    </location>
</feature>
<feature type="disulfide bond" evidence="1">
    <location>
        <begin position="1484"/>
        <end position="1493"/>
    </location>
</feature>
<keyword evidence="1" id="KW-1015">Disulfide bond</keyword>
<evidence type="ECO:0000256" key="1">
    <source>
        <dbReference type="PROSITE-ProRule" id="PRU00076"/>
    </source>
</evidence>
<feature type="compositionally biased region" description="Basic and acidic residues" evidence="2">
    <location>
        <begin position="343"/>
        <end position="355"/>
    </location>
</feature>
<feature type="compositionally biased region" description="Polar residues" evidence="2">
    <location>
        <begin position="147"/>
        <end position="169"/>
    </location>
</feature>
<dbReference type="PROSITE" id="PS50026">
    <property type="entry name" value="EGF_3"/>
    <property type="match status" value="2"/>
</dbReference>
<accession>A0AAE1FRK6</accession>
<feature type="compositionally biased region" description="Basic and acidic residues" evidence="2">
    <location>
        <begin position="115"/>
        <end position="128"/>
    </location>
</feature>
<dbReference type="CDD" id="cd00054">
    <property type="entry name" value="EGF_CA"/>
    <property type="match status" value="2"/>
</dbReference>
<dbReference type="Pfam" id="PF00008">
    <property type="entry name" value="EGF"/>
    <property type="match status" value="1"/>
</dbReference>
<feature type="domain" description="EGF-like" evidence="4">
    <location>
        <begin position="1459"/>
        <end position="1494"/>
    </location>
</feature>
<dbReference type="Gene3D" id="2.10.25.10">
    <property type="entry name" value="Laminin"/>
    <property type="match status" value="2"/>
</dbReference>
<dbReference type="EMBL" id="JAWQEG010001476">
    <property type="protein sequence ID" value="KAK3879223.1"/>
    <property type="molecule type" value="Genomic_DNA"/>
</dbReference>
<organism evidence="5 6">
    <name type="scientific">Petrolisthes cinctipes</name>
    <name type="common">Flat porcelain crab</name>
    <dbReference type="NCBI Taxonomy" id="88211"/>
    <lineage>
        <taxon>Eukaryota</taxon>
        <taxon>Metazoa</taxon>
        <taxon>Ecdysozoa</taxon>
        <taxon>Arthropoda</taxon>
        <taxon>Crustacea</taxon>
        <taxon>Multicrustacea</taxon>
        <taxon>Malacostraca</taxon>
        <taxon>Eumalacostraca</taxon>
        <taxon>Eucarida</taxon>
        <taxon>Decapoda</taxon>
        <taxon>Pleocyemata</taxon>
        <taxon>Anomura</taxon>
        <taxon>Galatheoidea</taxon>
        <taxon>Porcellanidae</taxon>
        <taxon>Petrolisthes</taxon>
    </lineage>
</organism>
<feature type="compositionally biased region" description="Polar residues" evidence="2">
    <location>
        <begin position="1262"/>
        <end position="1287"/>
    </location>
</feature>
<feature type="compositionally biased region" description="Basic and acidic residues" evidence="2">
    <location>
        <begin position="1173"/>
        <end position="1183"/>
    </location>
</feature>
<feature type="region of interest" description="Disordered" evidence="2">
    <location>
        <begin position="938"/>
        <end position="1002"/>
    </location>
</feature>
<keyword evidence="3" id="KW-0732">Signal</keyword>
<dbReference type="PROSITE" id="PS00022">
    <property type="entry name" value="EGF_1"/>
    <property type="match status" value="2"/>
</dbReference>
<evidence type="ECO:0000256" key="3">
    <source>
        <dbReference type="SAM" id="SignalP"/>
    </source>
</evidence>
<gene>
    <name evidence="5" type="ORF">Pcinc_016187</name>
</gene>
<feature type="compositionally biased region" description="Low complexity" evidence="2">
    <location>
        <begin position="1115"/>
        <end position="1137"/>
    </location>
</feature>
<feature type="compositionally biased region" description="Basic and acidic residues" evidence="2">
    <location>
        <begin position="764"/>
        <end position="779"/>
    </location>
</feature>
<feature type="compositionally biased region" description="Low complexity" evidence="2">
    <location>
        <begin position="170"/>
        <end position="188"/>
    </location>
</feature>
<feature type="compositionally biased region" description="Low complexity" evidence="2">
    <location>
        <begin position="1083"/>
        <end position="1104"/>
    </location>
</feature>
<feature type="compositionally biased region" description="Polar residues" evidence="2">
    <location>
        <begin position="722"/>
        <end position="733"/>
    </location>
</feature>
<dbReference type="InterPro" id="IPR000742">
    <property type="entry name" value="EGF"/>
</dbReference>
<evidence type="ECO:0000256" key="2">
    <source>
        <dbReference type="SAM" id="MobiDB-lite"/>
    </source>
</evidence>
<feature type="compositionally biased region" description="Low complexity" evidence="2">
    <location>
        <begin position="356"/>
        <end position="366"/>
    </location>
</feature>
<feature type="region of interest" description="Disordered" evidence="2">
    <location>
        <begin position="331"/>
        <end position="784"/>
    </location>
</feature>
<feature type="region of interest" description="Disordered" evidence="2">
    <location>
        <begin position="798"/>
        <end position="817"/>
    </location>
</feature>
<reference evidence="5" key="1">
    <citation type="submission" date="2023-10" db="EMBL/GenBank/DDBJ databases">
        <title>Genome assemblies of two species of porcelain crab, Petrolisthes cinctipes and Petrolisthes manimaculis (Anomura: Porcellanidae).</title>
        <authorList>
            <person name="Angst P."/>
        </authorList>
    </citation>
    <scope>NUCLEOTIDE SEQUENCE</scope>
    <source>
        <strain evidence="5">PB745_01</strain>
        <tissue evidence="5">Gill</tissue>
    </source>
</reference>
<evidence type="ECO:0000313" key="5">
    <source>
        <dbReference type="EMBL" id="KAK3879223.1"/>
    </source>
</evidence>
<feature type="compositionally biased region" description="Low complexity" evidence="2">
    <location>
        <begin position="1405"/>
        <end position="1419"/>
    </location>
</feature>
<feature type="disulfide bond" evidence="1">
    <location>
        <begin position="1448"/>
        <end position="1457"/>
    </location>
</feature>
<comment type="caution">
    <text evidence="1">Lacks conserved residue(s) required for the propagation of feature annotation.</text>
</comment>
<feature type="compositionally biased region" description="Polar residues" evidence="2">
    <location>
        <begin position="476"/>
        <end position="494"/>
    </location>
</feature>
<feature type="compositionally biased region" description="Low complexity" evidence="2">
    <location>
        <begin position="410"/>
        <end position="424"/>
    </location>
</feature>
<comment type="caution">
    <text evidence="5">The sequence shown here is derived from an EMBL/GenBank/DDBJ whole genome shotgun (WGS) entry which is preliminary data.</text>
</comment>
<dbReference type="SUPFAM" id="SSF57196">
    <property type="entry name" value="EGF/Laminin"/>
    <property type="match status" value="2"/>
</dbReference>
<evidence type="ECO:0000313" key="6">
    <source>
        <dbReference type="Proteomes" id="UP001286313"/>
    </source>
</evidence>
<feature type="compositionally biased region" description="Basic and acidic residues" evidence="2">
    <location>
        <begin position="734"/>
        <end position="756"/>
    </location>
</feature>
<name>A0AAE1FRK6_PETCI</name>
<feature type="compositionally biased region" description="Low complexity" evidence="2">
    <location>
        <begin position="579"/>
        <end position="588"/>
    </location>
</feature>
<feature type="compositionally biased region" description="Low complexity" evidence="2">
    <location>
        <begin position="454"/>
        <end position="468"/>
    </location>
</feature>
<feature type="region of interest" description="Disordered" evidence="2">
    <location>
        <begin position="104"/>
        <end position="188"/>
    </location>
</feature>
<feature type="region of interest" description="Disordered" evidence="2">
    <location>
        <begin position="1383"/>
        <end position="1419"/>
    </location>
</feature>